<evidence type="ECO:0000256" key="7">
    <source>
        <dbReference type="SAM" id="MobiDB-lite"/>
    </source>
</evidence>
<dbReference type="CDD" id="cd01127">
    <property type="entry name" value="TrwB_TraG_TraD_VirD4"/>
    <property type="match status" value="1"/>
</dbReference>
<feature type="transmembrane region" description="Helical" evidence="8">
    <location>
        <begin position="95"/>
        <end position="113"/>
    </location>
</feature>
<sequence length="678" mass="77828">MQQEDDLRALAKIMEFGRAVSIFLLVVHVYVYCYPSITAWHLNLEVIDRILINFNNTTGIFNCILWSKLLAVLLLAVSCLGTHGVKGEKITWPKIYAALVAGCALFFLNRWLLELPLPHMANTAFYIFTLTAGYLALLMSGLWMSRLYRHNLMEDVFNMENESFMQETRLMENEYSVNLPTRFYYKKRWNNGFVNIVNIFRACMVIGTPGSGKSYAIVNSYIRQLIAKGFAIYIYDYKFDDLSTIAYNSLLKNMDKYEVKPRFYVINFDDPRRSHRCNPINPEFMTDISDAYEASYTIMLNLNRTWIEKQGDFFVESPIILLAAIIWYLKIYKNGIYCTFPHAVELLNKPYSDLFTILTSYPELENYLSPFMDAWKGNAQDQLQGQIASAKIPLTRMISPQLYWVMTGNDFSLDINNPKEPKLLCVGNNPDRQNIYSAALGLYNSRIVKLINKKKQLKCAVIIDELPTIYFRGLDNLIATARSNKVGVLLGFQDFSQLTRDYGEKESKVIQNTVGNIFSGQVVGETAKTLSERFGKVLQQRQSVSINRQDVSTSINTQLDSLIPASKIANLSQGTFVGAVADNFDERIEQKIFHAEIVVNHTKISAEEKAYQKIPVINDFKDRNGNDIMMQQIQRNYDQIKADAQAIINEEMRRIKNDPELRKRLGLEDEKGKNPDKS</sequence>
<dbReference type="RefSeq" id="WP_156682728.1">
    <property type="nucleotide sequence ID" value="NZ_CACRUW010000033.1"/>
</dbReference>
<evidence type="ECO:0000256" key="2">
    <source>
        <dbReference type="ARBA" id="ARBA00008806"/>
    </source>
</evidence>
<comment type="similarity">
    <text evidence="2">Belongs to the VirD4/TraG family.</text>
</comment>
<dbReference type="GO" id="GO:0003677">
    <property type="term" value="F:DNA binding"/>
    <property type="evidence" value="ECO:0007669"/>
    <property type="project" value="UniProtKB-KW"/>
</dbReference>
<comment type="subcellular location">
    <subcellularLocation>
        <location evidence="1">Cell membrane</location>
        <topology evidence="1">Multi-pass membrane protein</topology>
    </subcellularLocation>
</comment>
<keyword evidence="3" id="KW-1003">Cell membrane</keyword>
<protein>
    <submittedName>
        <fullName evidence="10">Type IV secretion-system coupling protein DNA-binding domain protein</fullName>
    </submittedName>
</protein>
<dbReference type="InterPro" id="IPR051539">
    <property type="entry name" value="T4SS-coupling_protein"/>
</dbReference>
<dbReference type="PANTHER" id="PTHR37937:SF1">
    <property type="entry name" value="CONJUGATIVE TRANSFER: DNA TRANSPORT"/>
    <property type="match status" value="1"/>
</dbReference>
<evidence type="ECO:0000256" key="8">
    <source>
        <dbReference type="SAM" id="Phobius"/>
    </source>
</evidence>
<keyword evidence="6 8" id="KW-0472">Membrane</keyword>
<accession>A0A6N3HH81</accession>
<evidence type="ECO:0000259" key="9">
    <source>
        <dbReference type="Pfam" id="PF14293"/>
    </source>
</evidence>
<dbReference type="InterPro" id="IPR025988">
    <property type="entry name" value="YWFCY_dom"/>
</dbReference>
<keyword evidence="5 8" id="KW-1133">Transmembrane helix</keyword>
<keyword evidence="10" id="KW-0238">DNA-binding</keyword>
<dbReference type="SUPFAM" id="SSF52540">
    <property type="entry name" value="P-loop containing nucleoside triphosphate hydrolases"/>
    <property type="match status" value="1"/>
</dbReference>
<evidence type="ECO:0000313" key="10">
    <source>
        <dbReference type="EMBL" id="VYU75470.1"/>
    </source>
</evidence>
<dbReference type="Gene3D" id="3.40.50.300">
    <property type="entry name" value="P-loop containing nucleotide triphosphate hydrolases"/>
    <property type="match status" value="2"/>
</dbReference>
<proteinExistence type="inferred from homology"/>
<feature type="transmembrane region" description="Helical" evidence="8">
    <location>
        <begin position="313"/>
        <end position="329"/>
    </location>
</feature>
<evidence type="ECO:0000256" key="1">
    <source>
        <dbReference type="ARBA" id="ARBA00004651"/>
    </source>
</evidence>
<reference evidence="10" key="1">
    <citation type="submission" date="2019-11" db="EMBL/GenBank/DDBJ databases">
        <authorList>
            <person name="Feng L."/>
        </authorList>
    </citation>
    <scope>NUCLEOTIDE SEQUENCE</scope>
    <source>
        <strain evidence="10">PdistasonisLFYP31</strain>
    </source>
</reference>
<feature type="region of interest" description="Disordered" evidence="7">
    <location>
        <begin position="659"/>
        <end position="678"/>
    </location>
</feature>
<dbReference type="EMBL" id="CACRUW010000033">
    <property type="protein sequence ID" value="VYU75470.1"/>
    <property type="molecule type" value="Genomic_DNA"/>
</dbReference>
<evidence type="ECO:0000256" key="3">
    <source>
        <dbReference type="ARBA" id="ARBA00022475"/>
    </source>
</evidence>
<dbReference type="Pfam" id="PF14293">
    <property type="entry name" value="YWFCY"/>
    <property type="match status" value="1"/>
</dbReference>
<dbReference type="GO" id="GO:0005886">
    <property type="term" value="C:plasma membrane"/>
    <property type="evidence" value="ECO:0007669"/>
    <property type="project" value="UniProtKB-SubCell"/>
</dbReference>
<dbReference type="AlphaFoldDB" id="A0A6N3HH81"/>
<dbReference type="InterPro" id="IPR003688">
    <property type="entry name" value="TraG/VirD4"/>
</dbReference>
<feature type="transmembrane region" description="Helical" evidence="8">
    <location>
        <begin position="125"/>
        <end position="144"/>
    </location>
</feature>
<gene>
    <name evidence="10" type="ORF">PDLFYP31_03922</name>
</gene>
<name>A0A6N3HH81_PARDI</name>
<organism evidence="10">
    <name type="scientific">Parabacteroides distasonis</name>
    <dbReference type="NCBI Taxonomy" id="823"/>
    <lineage>
        <taxon>Bacteria</taxon>
        <taxon>Pseudomonadati</taxon>
        <taxon>Bacteroidota</taxon>
        <taxon>Bacteroidia</taxon>
        <taxon>Bacteroidales</taxon>
        <taxon>Tannerellaceae</taxon>
        <taxon>Parabacteroides</taxon>
    </lineage>
</organism>
<evidence type="ECO:0000256" key="6">
    <source>
        <dbReference type="ARBA" id="ARBA00023136"/>
    </source>
</evidence>
<feature type="transmembrane region" description="Helical" evidence="8">
    <location>
        <begin position="59"/>
        <end position="83"/>
    </location>
</feature>
<dbReference type="InterPro" id="IPR027417">
    <property type="entry name" value="P-loop_NTPase"/>
</dbReference>
<keyword evidence="4 8" id="KW-0812">Transmembrane</keyword>
<evidence type="ECO:0000256" key="4">
    <source>
        <dbReference type="ARBA" id="ARBA00022692"/>
    </source>
</evidence>
<dbReference type="Pfam" id="PF02534">
    <property type="entry name" value="T4SS-DNA_transf"/>
    <property type="match status" value="1"/>
</dbReference>
<feature type="domain" description="YWFCY" evidence="9">
    <location>
        <begin position="5"/>
        <end position="147"/>
    </location>
</feature>
<dbReference type="PANTHER" id="PTHR37937">
    <property type="entry name" value="CONJUGATIVE TRANSFER: DNA TRANSPORT"/>
    <property type="match status" value="1"/>
</dbReference>
<evidence type="ECO:0000256" key="5">
    <source>
        <dbReference type="ARBA" id="ARBA00022989"/>
    </source>
</evidence>
<dbReference type="NCBIfam" id="NF041326">
    <property type="entry name" value="Bacteroid_MobC"/>
    <property type="match status" value="1"/>
</dbReference>
<feature type="transmembrane region" description="Helical" evidence="8">
    <location>
        <begin position="20"/>
        <end position="39"/>
    </location>
</feature>